<keyword evidence="2" id="KW-0560">Oxidoreductase</keyword>
<dbReference type="InterPro" id="IPR050312">
    <property type="entry name" value="IolE/XylAMocC-like"/>
</dbReference>
<accession>A0A3G9GEH5</accession>
<evidence type="ECO:0000259" key="1">
    <source>
        <dbReference type="Pfam" id="PF01261"/>
    </source>
</evidence>
<keyword evidence="3" id="KW-1185">Reference proteome</keyword>
<reference evidence="3" key="1">
    <citation type="journal article" date="2017" name="Biotechnol. Biofuels">
        <title>Evaluation of environmental bacterial communities as a factor affecting the growth of duckweed Lemna minor.</title>
        <authorList>
            <person name="Ishizawa H."/>
            <person name="Kuroda M."/>
            <person name="Morikawa M."/>
            <person name="Ike M."/>
        </authorList>
    </citation>
    <scope>NUCLEOTIDE SEQUENCE [LARGE SCALE GENOMIC DNA]</scope>
    <source>
        <strain evidence="3">H3</strain>
    </source>
</reference>
<gene>
    <name evidence="2" type="ORF">DLM_2149</name>
</gene>
<dbReference type="Gene3D" id="3.20.20.150">
    <property type="entry name" value="Divalent-metal-dependent TIM barrel enzymes"/>
    <property type="match status" value="1"/>
</dbReference>
<dbReference type="SUPFAM" id="SSF51658">
    <property type="entry name" value="Xylose isomerase-like"/>
    <property type="match status" value="1"/>
</dbReference>
<protein>
    <submittedName>
        <fullName evidence="2">4-hydroxyphenylpyruvate dioxygenase</fullName>
        <ecNumber evidence="2">1.13.11.27</ecNumber>
    </submittedName>
</protein>
<keyword evidence="2" id="KW-0223">Dioxygenase</keyword>
<dbReference type="EMBL" id="AP018823">
    <property type="protein sequence ID" value="BBF85764.1"/>
    <property type="molecule type" value="Genomic_DNA"/>
</dbReference>
<dbReference type="GO" id="GO:0003868">
    <property type="term" value="F:4-hydroxyphenylpyruvate dioxygenase activity"/>
    <property type="evidence" value="ECO:0007669"/>
    <property type="project" value="UniProtKB-EC"/>
</dbReference>
<dbReference type="Pfam" id="PF01261">
    <property type="entry name" value="AP_endonuc_2"/>
    <property type="match status" value="1"/>
</dbReference>
<evidence type="ECO:0000313" key="3">
    <source>
        <dbReference type="Proteomes" id="UP000198290"/>
    </source>
</evidence>
<proteinExistence type="predicted"/>
<dbReference type="Proteomes" id="UP000198290">
    <property type="component" value="Chromosome"/>
</dbReference>
<name>A0A3G9GEH5_9NEIS</name>
<reference evidence="2 3" key="2">
    <citation type="journal article" date="2017" name="Genome Announc.">
        <title>Draft genome sequence of Aquitalea magnusonii strain H3, a plant growth-promoting bacterium of duckweed Lemna minor.</title>
        <authorList>
            <person name="Ishizawa H."/>
            <person name="Kuroda M."/>
            <person name="Ike M."/>
        </authorList>
    </citation>
    <scope>NUCLEOTIDE SEQUENCE [LARGE SCALE GENOMIC DNA]</scope>
    <source>
        <strain evidence="2 3">H3</strain>
    </source>
</reference>
<feature type="domain" description="Xylose isomerase-like TIM barrel" evidence="1">
    <location>
        <begin position="22"/>
        <end position="274"/>
    </location>
</feature>
<dbReference type="InterPro" id="IPR036237">
    <property type="entry name" value="Xyl_isomerase-like_sf"/>
</dbReference>
<dbReference type="RefSeq" id="WP_089083866.1">
    <property type="nucleotide sequence ID" value="NZ_AP018823.1"/>
</dbReference>
<dbReference type="EC" id="1.13.11.27" evidence="2"/>
<dbReference type="AlphaFoldDB" id="A0A3G9GEH5"/>
<dbReference type="InterPro" id="IPR013022">
    <property type="entry name" value="Xyl_isomerase-like_TIM-brl"/>
</dbReference>
<dbReference type="OrthoDB" id="9780241at2"/>
<organism evidence="2 3">
    <name type="scientific">Aquitalea magnusonii</name>
    <dbReference type="NCBI Taxonomy" id="332411"/>
    <lineage>
        <taxon>Bacteria</taxon>
        <taxon>Pseudomonadati</taxon>
        <taxon>Pseudomonadota</taxon>
        <taxon>Betaproteobacteria</taxon>
        <taxon>Neisseriales</taxon>
        <taxon>Chromobacteriaceae</taxon>
        <taxon>Aquitalea</taxon>
    </lineage>
</organism>
<dbReference type="PANTHER" id="PTHR12110:SF21">
    <property type="entry name" value="XYLOSE ISOMERASE-LIKE TIM BARREL DOMAIN-CONTAINING PROTEIN"/>
    <property type="match status" value="1"/>
</dbReference>
<keyword evidence="2" id="KW-0670">Pyruvate</keyword>
<reference evidence="3" key="3">
    <citation type="journal article" date="2017" name="Plant Physiol. Biochem.">
        <title>Differential oxidative and antioxidative response of duckweed Lemna minor toward plant growth promoting/inhibiting bacteria.</title>
        <authorList>
            <person name="Ishizawa H."/>
            <person name="Kuroda M."/>
            <person name="Morikawa M."/>
            <person name="Ike M."/>
        </authorList>
    </citation>
    <scope>NUCLEOTIDE SEQUENCE [LARGE SCALE GENOMIC DNA]</scope>
    <source>
        <strain evidence="3">H3</strain>
    </source>
</reference>
<dbReference type="PANTHER" id="PTHR12110">
    <property type="entry name" value="HYDROXYPYRUVATE ISOMERASE"/>
    <property type="match status" value="1"/>
</dbReference>
<dbReference type="KEGG" id="amah:DLM_2149"/>
<evidence type="ECO:0000313" key="2">
    <source>
        <dbReference type="EMBL" id="BBF85764.1"/>
    </source>
</evidence>
<dbReference type="STRING" id="332411.VI06_01050"/>
<sequence length="287" mass="32064">MDASRFAIDTAPLQGKLQDKLQAMSAAGFSRLTLWAQDLMNEQEGGLAQTVRTVRHSGMKVIGFEALRDFEGMSGRFLEYKIDLAKTMMRMMQQVGAELLVVSATTSPNAVGDLETTAAHLRLLSTLATPLGIRIGFEPLAWGRYVHDYHAAWQVVEMVNRQNVGLVLDSFHLFARGIPLDDLYRIPMHKLFLVQLSDAMSDYLPLLEEMVHISRHQRSFPGEGVHSMAVVDMLVRLEMAGYQGNYAFEVANDEFLSQDAHSVASRAARSVDWLCRTVSQRLQDSGC</sequence>